<keyword evidence="4" id="KW-1185">Reference proteome</keyword>
<keyword evidence="1" id="KW-0963">Cytoplasm</keyword>
<dbReference type="SUPFAM" id="SSF55718">
    <property type="entry name" value="SCP-like"/>
    <property type="match status" value="1"/>
</dbReference>
<dbReference type="InterPro" id="IPR036527">
    <property type="entry name" value="SCP2_sterol-bd_dom_sf"/>
</dbReference>
<feature type="domain" description="SCP2" evidence="2">
    <location>
        <begin position="7"/>
        <end position="96"/>
    </location>
</feature>
<gene>
    <name evidence="1" type="primary">ubiJ</name>
    <name evidence="3" type="ORF">FNU76_08865</name>
</gene>
<protein>
    <recommendedName>
        <fullName evidence="1">Ubiquinone biosynthesis accessory factor UbiJ</fullName>
    </recommendedName>
</protein>
<evidence type="ECO:0000313" key="4">
    <source>
        <dbReference type="Proteomes" id="UP000317550"/>
    </source>
</evidence>
<evidence type="ECO:0000259" key="2">
    <source>
        <dbReference type="Pfam" id="PF02036"/>
    </source>
</evidence>
<dbReference type="InterPro" id="IPR038989">
    <property type="entry name" value="UbiJ"/>
</dbReference>
<dbReference type="PANTHER" id="PTHR38693:SF1">
    <property type="entry name" value="UBIQUINONE BIOSYNTHESIS ACCESSORY FACTOR UBIJ"/>
    <property type="match status" value="1"/>
</dbReference>
<dbReference type="Proteomes" id="UP000317550">
    <property type="component" value="Chromosome"/>
</dbReference>
<dbReference type="PANTHER" id="PTHR38693">
    <property type="entry name" value="UBIQUINONE BIOSYNTHESIS PROTEIN UBIJ"/>
    <property type="match status" value="1"/>
</dbReference>
<reference evidence="4" key="1">
    <citation type="submission" date="2019-07" db="EMBL/GenBank/DDBJ databases">
        <title>Chitinimonas sp. nov., isolated from Ny-Alesund, arctica soil.</title>
        <authorList>
            <person name="Xu Q."/>
            <person name="Peng F."/>
        </authorList>
    </citation>
    <scope>NUCLEOTIDE SEQUENCE [LARGE SCALE GENOMIC DNA]</scope>
    <source>
        <strain evidence="4">R3-44</strain>
    </source>
</reference>
<evidence type="ECO:0000313" key="3">
    <source>
        <dbReference type="EMBL" id="QDQ26466.1"/>
    </source>
</evidence>
<dbReference type="GO" id="GO:0005737">
    <property type="term" value="C:cytoplasm"/>
    <property type="evidence" value="ECO:0007669"/>
    <property type="project" value="UniProtKB-SubCell"/>
</dbReference>
<evidence type="ECO:0000256" key="1">
    <source>
        <dbReference type="HAMAP-Rule" id="MF_02215"/>
    </source>
</evidence>
<comment type="subcellular location">
    <subcellularLocation>
        <location evidence="1">Cytoplasm</location>
    </subcellularLocation>
</comment>
<dbReference type="KEGG" id="cari:FNU76_08865"/>
<comment type="function">
    <text evidence="1">Required for ubiquinone (coenzyme Q) biosynthesis. Binds hydrophobic ubiquinone biosynthetic intermediates via its SCP2 domain and is essential for the stability of the Ubi complex. May constitute a docking platform where Ubi enzymes assemble and access their SCP2-bound polyprenyl substrates.</text>
</comment>
<dbReference type="Pfam" id="PF02036">
    <property type="entry name" value="SCP2"/>
    <property type="match status" value="1"/>
</dbReference>
<dbReference type="OrthoDB" id="8525483at2"/>
<comment type="similarity">
    <text evidence="1">Belongs to the UbiJ family.</text>
</comment>
<name>A0A516SE77_9NEIS</name>
<dbReference type="AlphaFoldDB" id="A0A516SE77"/>
<keyword evidence="1" id="KW-0831">Ubiquinone biosynthesis</keyword>
<proteinExistence type="inferred from homology"/>
<comment type="pathway">
    <text evidence="1">Cofactor biosynthesis; ubiquinone biosynthesis.</text>
</comment>
<organism evidence="3 4">
    <name type="scientific">Chitinimonas arctica</name>
    <dbReference type="NCBI Taxonomy" id="2594795"/>
    <lineage>
        <taxon>Bacteria</taxon>
        <taxon>Pseudomonadati</taxon>
        <taxon>Pseudomonadota</taxon>
        <taxon>Betaproteobacteria</taxon>
        <taxon>Neisseriales</taxon>
        <taxon>Chitinibacteraceae</taxon>
        <taxon>Chitinimonas</taxon>
    </lineage>
</organism>
<dbReference type="InterPro" id="IPR003033">
    <property type="entry name" value="SCP2_sterol-bd_dom"/>
</dbReference>
<dbReference type="GO" id="GO:0006744">
    <property type="term" value="P:ubiquinone biosynthetic process"/>
    <property type="evidence" value="ECO:0007669"/>
    <property type="project" value="UniProtKB-UniRule"/>
</dbReference>
<sequence>MLHEAVLNHLLNQRADLRAELAVHAGSTVRLGVPPFRFDFQVGQDGLMLPGRAGPDATIDINPWLLPRLALHDPAAERELRISGDTQLAAAVGRVLQALDWDIEADMARVLGDISAHRLASLGRDLVGDPRLIARNLAETAAEYLREEAQLLATRPAVEHFNRAVDHLRDDVARLEKRIGQREMVAP</sequence>
<accession>A0A516SE77</accession>
<dbReference type="HAMAP" id="MF_02215">
    <property type="entry name" value="UbiJ"/>
    <property type="match status" value="1"/>
</dbReference>
<dbReference type="RefSeq" id="WP_144277860.1">
    <property type="nucleotide sequence ID" value="NZ_CP041730.1"/>
</dbReference>
<dbReference type="EMBL" id="CP041730">
    <property type="protein sequence ID" value="QDQ26466.1"/>
    <property type="molecule type" value="Genomic_DNA"/>
</dbReference>
<dbReference type="UniPathway" id="UPA00232"/>